<gene>
    <name evidence="13" type="ORF">NQT62_10615</name>
</gene>
<keyword evidence="3" id="KW-0597">Phosphoprotein</keyword>
<dbReference type="InterPro" id="IPR000014">
    <property type="entry name" value="PAS"/>
</dbReference>
<keyword evidence="9" id="KW-1133">Transmembrane helix</keyword>
<dbReference type="SUPFAM" id="SSF55785">
    <property type="entry name" value="PYP-like sensor domain (PAS domain)"/>
    <property type="match status" value="1"/>
</dbReference>
<dbReference type="Pfam" id="PF08448">
    <property type="entry name" value="PAS_4"/>
    <property type="match status" value="1"/>
</dbReference>
<keyword evidence="5" id="KW-0547">Nucleotide-binding</keyword>
<sequence length="673" mass="75064">MIKSVAQLLRSRDLRTRQALRFGMPVLVFLLLMMIVGGAVYYTKQQEREANQKKLISNSLWTADTIQFQIKRLAASLDSLASDVSIYKSGRLKASLEQLARSSPGLVAVYRDPAVELFGAYTQQLSDIALIKIRQQIEEAVNTRMLLKSDGVVGPFTLDDFRYIATVNIGPDGYSVLVGIVDMDRFLQEEMPKWLLESTDVTVTDLDGNVFGSATRHPLGERPEFSQVSELELGGLALQLRTYSNSDGRPVLLSHVFNSLTVLLLALLLGTFLLLWRDSRQRLEIEEKLRDEKQFRQSMQDSMAVGLRVWGLDGVIRYVNPAFCNMVGYEPHELIGVPQPLPYWPTKSSEEYKVLVANVLSGNAPPDGFETVYQHRSGRLIDVLIVEAPLRDGKGEQTGWMSSVIDITDRKRSEALVAEQREKLQAASRFALVGEVATNIAHELNQPLATMVSFAQAGLNLAQRGASVDKFAQLFEKLRDQAQRAGRVVGSVQNLVRKRKPQREHVRVDELMDAIRFMVTSLAVRHDVRLHFQIEHGDWVLFVDRIMVEQAVVNLVKNAAEAFTAAQRIRNVWIATRSSSEVFEIAVRDDGPGLSLNNPEKMFEALVSTKPDGLGLGLSLCRSVAEAHGGRLRAEPVPTGGTCFTMNLPMALKDLIDDERRGNQPNQSSIAAR</sequence>
<name>A0ABT1WH84_9BURK</name>
<dbReference type="InterPro" id="IPR036890">
    <property type="entry name" value="HATPase_C_sf"/>
</dbReference>
<evidence type="ECO:0000313" key="13">
    <source>
        <dbReference type="EMBL" id="MCQ8896882.1"/>
    </source>
</evidence>
<dbReference type="InterPro" id="IPR003661">
    <property type="entry name" value="HisK_dim/P_dom"/>
</dbReference>
<dbReference type="PROSITE" id="PS50109">
    <property type="entry name" value="HIS_KIN"/>
    <property type="match status" value="1"/>
</dbReference>
<dbReference type="EMBL" id="JANIGO010000003">
    <property type="protein sequence ID" value="MCQ8896882.1"/>
    <property type="molecule type" value="Genomic_DNA"/>
</dbReference>
<dbReference type="PROSITE" id="PS50112">
    <property type="entry name" value="PAS"/>
    <property type="match status" value="1"/>
</dbReference>
<evidence type="ECO:0000256" key="4">
    <source>
        <dbReference type="ARBA" id="ARBA00022679"/>
    </source>
</evidence>
<dbReference type="CDD" id="cd00130">
    <property type="entry name" value="PAS"/>
    <property type="match status" value="1"/>
</dbReference>
<dbReference type="InterPro" id="IPR003594">
    <property type="entry name" value="HATPase_dom"/>
</dbReference>
<keyword evidence="8" id="KW-0902">Two-component regulatory system</keyword>
<dbReference type="Pfam" id="PF02518">
    <property type="entry name" value="HATPase_c"/>
    <property type="match status" value="1"/>
</dbReference>
<evidence type="ECO:0000256" key="6">
    <source>
        <dbReference type="ARBA" id="ARBA00022777"/>
    </source>
</evidence>
<keyword evidence="14" id="KW-1185">Reference proteome</keyword>
<dbReference type="SMART" id="SM00091">
    <property type="entry name" value="PAS"/>
    <property type="match status" value="1"/>
</dbReference>
<proteinExistence type="predicted"/>
<keyword evidence="9" id="KW-0472">Membrane</keyword>
<dbReference type="RefSeq" id="WP_256764673.1">
    <property type="nucleotide sequence ID" value="NZ_JANIGO010000003.1"/>
</dbReference>
<dbReference type="InterPro" id="IPR035965">
    <property type="entry name" value="PAS-like_dom_sf"/>
</dbReference>
<feature type="domain" description="PAC" evidence="12">
    <location>
        <begin position="367"/>
        <end position="419"/>
    </location>
</feature>
<organism evidence="13 14">
    <name type="scientific">Limnobacter humi</name>
    <dbReference type="NCBI Taxonomy" id="1778671"/>
    <lineage>
        <taxon>Bacteria</taxon>
        <taxon>Pseudomonadati</taxon>
        <taxon>Pseudomonadota</taxon>
        <taxon>Betaproteobacteria</taxon>
        <taxon>Burkholderiales</taxon>
        <taxon>Burkholderiaceae</taxon>
        <taxon>Limnobacter</taxon>
    </lineage>
</organism>
<dbReference type="Proteomes" id="UP001204142">
    <property type="component" value="Unassembled WGS sequence"/>
</dbReference>
<evidence type="ECO:0000256" key="8">
    <source>
        <dbReference type="ARBA" id="ARBA00023012"/>
    </source>
</evidence>
<comment type="catalytic activity">
    <reaction evidence="1">
        <text>ATP + protein L-histidine = ADP + protein N-phospho-L-histidine.</text>
        <dbReference type="EC" id="2.7.13.3"/>
    </reaction>
</comment>
<protein>
    <recommendedName>
        <fullName evidence="2">histidine kinase</fullName>
        <ecNumber evidence="2">2.7.13.3</ecNumber>
    </recommendedName>
</protein>
<keyword evidence="6" id="KW-0418">Kinase</keyword>
<dbReference type="InterPro" id="IPR000700">
    <property type="entry name" value="PAS-assoc_C"/>
</dbReference>
<dbReference type="SMART" id="SM00388">
    <property type="entry name" value="HisKA"/>
    <property type="match status" value="1"/>
</dbReference>
<evidence type="ECO:0000256" key="7">
    <source>
        <dbReference type="ARBA" id="ARBA00022840"/>
    </source>
</evidence>
<evidence type="ECO:0000256" key="1">
    <source>
        <dbReference type="ARBA" id="ARBA00000085"/>
    </source>
</evidence>
<dbReference type="NCBIfam" id="TIGR00229">
    <property type="entry name" value="sensory_box"/>
    <property type="match status" value="1"/>
</dbReference>
<dbReference type="EC" id="2.7.13.3" evidence="2"/>
<evidence type="ECO:0000313" key="14">
    <source>
        <dbReference type="Proteomes" id="UP001204142"/>
    </source>
</evidence>
<dbReference type="InterPro" id="IPR001610">
    <property type="entry name" value="PAC"/>
</dbReference>
<dbReference type="CDD" id="cd00082">
    <property type="entry name" value="HisKA"/>
    <property type="match status" value="1"/>
</dbReference>
<feature type="transmembrane region" description="Helical" evidence="9">
    <location>
        <begin position="256"/>
        <end position="276"/>
    </location>
</feature>
<dbReference type="SUPFAM" id="SSF55874">
    <property type="entry name" value="ATPase domain of HSP90 chaperone/DNA topoisomerase II/histidine kinase"/>
    <property type="match status" value="1"/>
</dbReference>
<evidence type="ECO:0000256" key="2">
    <source>
        <dbReference type="ARBA" id="ARBA00012438"/>
    </source>
</evidence>
<evidence type="ECO:0000256" key="3">
    <source>
        <dbReference type="ARBA" id="ARBA00022553"/>
    </source>
</evidence>
<evidence type="ECO:0000259" key="12">
    <source>
        <dbReference type="PROSITE" id="PS50113"/>
    </source>
</evidence>
<feature type="transmembrane region" description="Helical" evidence="9">
    <location>
        <begin position="20"/>
        <end position="42"/>
    </location>
</feature>
<dbReference type="Pfam" id="PF00512">
    <property type="entry name" value="HisKA"/>
    <property type="match status" value="1"/>
</dbReference>
<reference evidence="13 14" key="1">
    <citation type="submission" date="2022-07" db="EMBL/GenBank/DDBJ databases">
        <authorList>
            <person name="Xamxidin M."/>
            <person name="Wu M."/>
        </authorList>
    </citation>
    <scope>NUCLEOTIDE SEQUENCE [LARGE SCALE GENOMIC DNA]</scope>
    <source>
        <strain evidence="13 14">NBRC 111650</strain>
    </source>
</reference>
<dbReference type="InterPro" id="IPR036097">
    <property type="entry name" value="HisK_dim/P_sf"/>
</dbReference>
<dbReference type="SMART" id="SM00086">
    <property type="entry name" value="PAC"/>
    <property type="match status" value="1"/>
</dbReference>
<dbReference type="Gene3D" id="3.30.450.20">
    <property type="entry name" value="PAS domain"/>
    <property type="match status" value="1"/>
</dbReference>
<dbReference type="Gene3D" id="1.10.287.130">
    <property type="match status" value="1"/>
</dbReference>
<feature type="domain" description="PAS" evidence="11">
    <location>
        <begin position="291"/>
        <end position="336"/>
    </location>
</feature>
<evidence type="ECO:0000259" key="11">
    <source>
        <dbReference type="PROSITE" id="PS50112"/>
    </source>
</evidence>
<dbReference type="PRINTS" id="PR00344">
    <property type="entry name" value="BCTRLSENSOR"/>
</dbReference>
<dbReference type="PROSITE" id="PS50113">
    <property type="entry name" value="PAC"/>
    <property type="match status" value="1"/>
</dbReference>
<dbReference type="Gene3D" id="3.30.565.10">
    <property type="entry name" value="Histidine kinase-like ATPase, C-terminal domain"/>
    <property type="match status" value="1"/>
</dbReference>
<dbReference type="SMART" id="SM00387">
    <property type="entry name" value="HATPase_c"/>
    <property type="match status" value="1"/>
</dbReference>
<dbReference type="InterPro" id="IPR004358">
    <property type="entry name" value="Sig_transdc_His_kin-like_C"/>
</dbReference>
<keyword evidence="4" id="KW-0808">Transferase</keyword>
<feature type="domain" description="Histidine kinase" evidence="10">
    <location>
        <begin position="439"/>
        <end position="652"/>
    </location>
</feature>
<dbReference type="PANTHER" id="PTHR43065:SF46">
    <property type="entry name" value="C4-DICARBOXYLATE TRANSPORT SENSOR PROTEIN DCTB"/>
    <property type="match status" value="1"/>
</dbReference>
<keyword evidence="7" id="KW-0067">ATP-binding</keyword>
<evidence type="ECO:0000256" key="9">
    <source>
        <dbReference type="SAM" id="Phobius"/>
    </source>
</evidence>
<dbReference type="PANTHER" id="PTHR43065">
    <property type="entry name" value="SENSOR HISTIDINE KINASE"/>
    <property type="match status" value="1"/>
</dbReference>
<accession>A0ABT1WH84</accession>
<dbReference type="InterPro" id="IPR013656">
    <property type="entry name" value="PAS_4"/>
</dbReference>
<comment type="caution">
    <text evidence="13">The sequence shown here is derived from an EMBL/GenBank/DDBJ whole genome shotgun (WGS) entry which is preliminary data.</text>
</comment>
<evidence type="ECO:0000259" key="10">
    <source>
        <dbReference type="PROSITE" id="PS50109"/>
    </source>
</evidence>
<evidence type="ECO:0000256" key="5">
    <source>
        <dbReference type="ARBA" id="ARBA00022741"/>
    </source>
</evidence>
<dbReference type="SUPFAM" id="SSF47384">
    <property type="entry name" value="Homodimeric domain of signal transducing histidine kinase"/>
    <property type="match status" value="1"/>
</dbReference>
<keyword evidence="9" id="KW-0812">Transmembrane</keyword>
<dbReference type="InterPro" id="IPR005467">
    <property type="entry name" value="His_kinase_dom"/>
</dbReference>